<dbReference type="PROSITE" id="PS50977">
    <property type="entry name" value="HTH_TETR_2"/>
    <property type="match status" value="1"/>
</dbReference>
<dbReference type="Gene3D" id="1.10.10.60">
    <property type="entry name" value="Homeodomain-like"/>
    <property type="match status" value="1"/>
</dbReference>
<dbReference type="PANTHER" id="PTHR47506:SF1">
    <property type="entry name" value="HTH-TYPE TRANSCRIPTIONAL REGULATOR YJDC"/>
    <property type="match status" value="1"/>
</dbReference>
<organism evidence="6 8">
    <name type="scientific">Neptunomonas phycophila</name>
    <dbReference type="NCBI Taxonomy" id="1572645"/>
    <lineage>
        <taxon>Bacteria</taxon>
        <taxon>Pseudomonadati</taxon>
        <taxon>Pseudomonadota</taxon>
        <taxon>Gammaproteobacteria</taxon>
        <taxon>Oceanospirillales</taxon>
        <taxon>Oceanospirillaceae</taxon>
        <taxon>Neptunomonas</taxon>
    </lineage>
</organism>
<name>A0AAW7XK99_9GAMM</name>
<evidence type="ECO:0000256" key="2">
    <source>
        <dbReference type="ARBA" id="ARBA00023125"/>
    </source>
</evidence>
<dbReference type="RefSeq" id="WP_075171661.1">
    <property type="nucleotide sequence ID" value="NZ_CAXHZV010000023.1"/>
</dbReference>
<evidence type="ECO:0000256" key="1">
    <source>
        <dbReference type="ARBA" id="ARBA00023015"/>
    </source>
</evidence>
<dbReference type="Pfam" id="PF00440">
    <property type="entry name" value="TetR_N"/>
    <property type="match status" value="1"/>
</dbReference>
<accession>A0AAW7XK99</accession>
<dbReference type="SUPFAM" id="SSF48498">
    <property type="entry name" value="Tetracyclin repressor-like, C-terminal domain"/>
    <property type="match status" value="1"/>
</dbReference>
<evidence type="ECO:0000313" key="9">
    <source>
        <dbReference type="Proteomes" id="UP001177341"/>
    </source>
</evidence>
<evidence type="ECO:0000313" key="6">
    <source>
        <dbReference type="EMBL" id="MDO6454540.1"/>
    </source>
</evidence>
<feature type="DNA-binding region" description="H-T-H motif" evidence="4">
    <location>
        <begin position="38"/>
        <end position="57"/>
    </location>
</feature>
<feature type="domain" description="HTH tetR-type" evidence="5">
    <location>
        <begin position="15"/>
        <end position="75"/>
    </location>
</feature>
<dbReference type="GO" id="GO:0003677">
    <property type="term" value="F:DNA binding"/>
    <property type="evidence" value="ECO:0007669"/>
    <property type="project" value="UniProtKB-UniRule"/>
</dbReference>
<dbReference type="Proteomes" id="UP001169862">
    <property type="component" value="Unassembled WGS sequence"/>
</dbReference>
<gene>
    <name evidence="6" type="ORF">Q4490_13275</name>
    <name evidence="7" type="ORF">Q8W30_09480</name>
</gene>
<dbReference type="InterPro" id="IPR011075">
    <property type="entry name" value="TetR_C"/>
</dbReference>
<dbReference type="PANTHER" id="PTHR47506">
    <property type="entry name" value="TRANSCRIPTIONAL REGULATORY PROTEIN"/>
    <property type="match status" value="1"/>
</dbReference>
<reference evidence="6" key="1">
    <citation type="submission" date="2023-07" db="EMBL/GenBank/DDBJ databases">
        <title>Genome content predicts the carbon catabolic preferences of heterotrophic bacteria.</title>
        <authorList>
            <person name="Gralka M."/>
        </authorList>
    </citation>
    <scope>NUCLEOTIDE SEQUENCE</scope>
    <source>
        <strain evidence="7">5G01</strain>
        <strain evidence="6">I2M16</strain>
    </source>
</reference>
<evidence type="ECO:0000313" key="8">
    <source>
        <dbReference type="Proteomes" id="UP001169862"/>
    </source>
</evidence>
<keyword evidence="1" id="KW-0805">Transcription regulation</keyword>
<proteinExistence type="predicted"/>
<comment type="caution">
    <text evidence="6">The sequence shown here is derived from an EMBL/GenBank/DDBJ whole genome shotgun (WGS) entry which is preliminary data.</text>
</comment>
<dbReference type="GeneID" id="89455651"/>
<dbReference type="PRINTS" id="PR00455">
    <property type="entry name" value="HTHTETR"/>
</dbReference>
<dbReference type="Proteomes" id="UP001177341">
    <property type="component" value="Unassembled WGS sequence"/>
</dbReference>
<dbReference type="Pfam" id="PF16925">
    <property type="entry name" value="TetR_C_13"/>
    <property type="match status" value="1"/>
</dbReference>
<keyword evidence="2 4" id="KW-0238">DNA-binding</keyword>
<dbReference type="AlphaFoldDB" id="A0AAW7XK99"/>
<evidence type="ECO:0000256" key="4">
    <source>
        <dbReference type="PROSITE-ProRule" id="PRU00335"/>
    </source>
</evidence>
<dbReference type="SUPFAM" id="SSF46689">
    <property type="entry name" value="Homeodomain-like"/>
    <property type="match status" value="1"/>
</dbReference>
<evidence type="ECO:0000256" key="3">
    <source>
        <dbReference type="ARBA" id="ARBA00023163"/>
    </source>
</evidence>
<dbReference type="InterPro" id="IPR036271">
    <property type="entry name" value="Tet_transcr_reg_TetR-rel_C_sf"/>
</dbReference>
<dbReference type="EMBL" id="JAUOPG010000009">
    <property type="protein sequence ID" value="MDO6454540.1"/>
    <property type="molecule type" value="Genomic_DNA"/>
</dbReference>
<dbReference type="Gene3D" id="1.10.357.10">
    <property type="entry name" value="Tetracycline Repressor, domain 2"/>
    <property type="match status" value="1"/>
</dbReference>
<keyword evidence="9" id="KW-1185">Reference proteome</keyword>
<dbReference type="EMBL" id="JAUYVO010000005">
    <property type="protein sequence ID" value="MDP2522797.1"/>
    <property type="molecule type" value="Genomic_DNA"/>
</dbReference>
<sequence length="208" mass="22580">MSESRCAASVGRPRAFDKEVALEKALEVFWRKGYDGTSLADLTEAMGINKPSMYSTFGNKDQLFLQAIELYENRPCAFFEPALEEPTAHEFVKKMLYGAAASFADSSHPQGCVIVQGALSCSETASAVKEALLERRREGEQRVCERLQRAQEEGDIPATTNVPALARYLGTIIQGMAIQANNGATPQELSEVADLAMSAMPPITPSAN</sequence>
<dbReference type="InterPro" id="IPR001647">
    <property type="entry name" value="HTH_TetR"/>
</dbReference>
<dbReference type="InterPro" id="IPR009057">
    <property type="entry name" value="Homeodomain-like_sf"/>
</dbReference>
<keyword evidence="3" id="KW-0804">Transcription</keyword>
<evidence type="ECO:0000259" key="5">
    <source>
        <dbReference type="PROSITE" id="PS50977"/>
    </source>
</evidence>
<evidence type="ECO:0000313" key="7">
    <source>
        <dbReference type="EMBL" id="MDP2522797.1"/>
    </source>
</evidence>
<protein>
    <submittedName>
        <fullName evidence="6">TetR/AcrR family transcriptional regulator</fullName>
    </submittedName>
</protein>